<protein>
    <submittedName>
        <fullName evidence="1">Uncharacterized protein</fullName>
    </submittedName>
</protein>
<proteinExistence type="predicted"/>
<dbReference type="AlphaFoldDB" id="A0A2X1C723"/>
<dbReference type="EMBL" id="UAQM01000001">
    <property type="protein sequence ID" value="SPU42436.1"/>
    <property type="molecule type" value="Genomic_DNA"/>
</dbReference>
<organism evidence="1 2">
    <name type="scientific">Brevundimonas diminuta</name>
    <name type="common">Pseudomonas diminuta</name>
    <dbReference type="NCBI Taxonomy" id="293"/>
    <lineage>
        <taxon>Bacteria</taxon>
        <taxon>Pseudomonadati</taxon>
        <taxon>Pseudomonadota</taxon>
        <taxon>Alphaproteobacteria</taxon>
        <taxon>Caulobacterales</taxon>
        <taxon>Caulobacteraceae</taxon>
        <taxon>Brevundimonas</taxon>
    </lineage>
</organism>
<evidence type="ECO:0000313" key="2">
    <source>
        <dbReference type="Proteomes" id="UP000250358"/>
    </source>
</evidence>
<name>A0A2X1C723_BREDI</name>
<dbReference type="Proteomes" id="UP000250358">
    <property type="component" value="Unassembled WGS sequence"/>
</dbReference>
<reference evidence="1 2" key="1">
    <citation type="submission" date="2018-06" db="EMBL/GenBank/DDBJ databases">
        <authorList>
            <consortium name="Pathogen Informatics"/>
            <person name="Doyle S."/>
        </authorList>
    </citation>
    <scope>NUCLEOTIDE SEQUENCE [LARGE SCALE GENOMIC DNA]</scope>
    <source>
        <strain evidence="1 2">NCTC11165</strain>
    </source>
</reference>
<evidence type="ECO:0000313" key="1">
    <source>
        <dbReference type="EMBL" id="SPU42436.1"/>
    </source>
</evidence>
<accession>A0A2X1C723</accession>
<dbReference type="RefSeq" id="WP_128114968.1">
    <property type="nucleotide sequence ID" value="NZ_UAQM01000001.1"/>
</dbReference>
<sequence length="92" mass="10060">MWKLDHVVSASDVDVEERRIAEVLASAGYDVGKLTLNGLAQQVLAERAKATVMAIGIEPSNWPHFPLGNGGVEVRFQFSREEDQVNAKLALV</sequence>
<gene>
    <name evidence="1" type="ORF">NCTC11165_00581</name>
</gene>